<protein>
    <recommendedName>
        <fullName evidence="7">Transposase</fullName>
    </recommendedName>
</protein>
<feature type="domain" description="Transposase Helix-turn-helix" evidence="4">
    <location>
        <begin position="10"/>
        <end position="59"/>
    </location>
</feature>
<dbReference type="Pfam" id="PF13359">
    <property type="entry name" value="DDE_Tnp_4"/>
    <property type="match status" value="1"/>
</dbReference>
<evidence type="ECO:0000313" key="6">
    <source>
        <dbReference type="Proteomes" id="UP000662200"/>
    </source>
</evidence>
<comment type="cofactor">
    <cofactor evidence="1">
        <name>a divalent metal cation</name>
        <dbReference type="ChEBI" id="CHEBI:60240"/>
    </cofactor>
</comment>
<evidence type="ECO:0008006" key="7">
    <source>
        <dbReference type="Google" id="ProtNLM"/>
    </source>
</evidence>
<dbReference type="InterPro" id="IPR027805">
    <property type="entry name" value="Transposase_HTH_dom"/>
</dbReference>
<dbReference type="GO" id="GO:0046872">
    <property type="term" value="F:metal ion binding"/>
    <property type="evidence" value="ECO:0007669"/>
    <property type="project" value="UniProtKB-KW"/>
</dbReference>
<dbReference type="Proteomes" id="UP000662200">
    <property type="component" value="Unassembled WGS sequence"/>
</dbReference>
<evidence type="ECO:0000259" key="3">
    <source>
        <dbReference type="Pfam" id="PF13359"/>
    </source>
</evidence>
<proteinExistence type="predicted"/>
<name>A0A8J3FLI5_9ACTN</name>
<organism evidence="5 6">
    <name type="scientific">Pilimelia terevasa</name>
    <dbReference type="NCBI Taxonomy" id="53372"/>
    <lineage>
        <taxon>Bacteria</taxon>
        <taxon>Bacillati</taxon>
        <taxon>Actinomycetota</taxon>
        <taxon>Actinomycetes</taxon>
        <taxon>Micromonosporales</taxon>
        <taxon>Micromonosporaceae</taxon>
        <taxon>Pilimelia</taxon>
    </lineage>
</organism>
<dbReference type="InterPro" id="IPR027806">
    <property type="entry name" value="HARBI1_dom"/>
</dbReference>
<comment type="caution">
    <text evidence="5">The sequence shown here is derived from an EMBL/GenBank/DDBJ whole genome shotgun (WGS) entry which is preliminary data.</text>
</comment>
<reference evidence="5" key="1">
    <citation type="journal article" date="2014" name="Int. J. Syst. Evol. Microbiol.">
        <title>Complete genome sequence of Corynebacterium casei LMG S-19264T (=DSM 44701T), isolated from a smear-ripened cheese.</title>
        <authorList>
            <consortium name="US DOE Joint Genome Institute (JGI-PGF)"/>
            <person name="Walter F."/>
            <person name="Albersmeier A."/>
            <person name="Kalinowski J."/>
            <person name="Ruckert C."/>
        </authorList>
    </citation>
    <scope>NUCLEOTIDE SEQUENCE</scope>
    <source>
        <strain evidence="5">JCM 3091</strain>
    </source>
</reference>
<evidence type="ECO:0000256" key="2">
    <source>
        <dbReference type="ARBA" id="ARBA00022723"/>
    </source>
</evidence>
<sequence length="226" mass="25683">MSVAPLWPPCLGLFKSVVITLTYLRRNRIQCELAETFGVSQSTVSRAISRVGPLLSRALEDFVPTVEDLDTRVQYIVDGTLLPCWSRRSLYSGKHKTTGMNVQVACTLSGRLAWISDPVDGGRHDTFCLKESAALTDHDPANWIGDKGYVGNDMITPIKKPAGGELVEWQERYNRQVNQVRYVIEQAIAHFKNWNIMHTDYRRPLRTFRQTISTVVALHFYQLTVE</sequence>
<accession>A0A8J3FLI5</accession>
<evidence type="ECO:0000256" key="1">
    <source>
        <dbReference type="ARBA" id="ARBA00001968"/>
    </source>
</evidence>
<dbReference type="EMBL" id="BMQC01000025">
    <property type="protein sequence ID" value="GGK43397.1"/>
    <property type="molecule type" value="Genomic_DNA"/>
</dbReference>
<evidence type="ECO:0000259" key="4">
    <source>
        <dbReference type="Pfam" id="PF13613"/>
    </source>
</evidence>
<keyword evidence="6" id="KW-1185">Reference proteome</keyword>
<feature type="domain" description="DDE Tnp4" evidence="3">
    <location>
        <begin position="78"/>
        <end position="219"/>
    </location>
</feature>
<gene>
    <name evidence="5" type="ORF">GCM10010124_40200</name>
</gene>
<dbReference type="AlphaFoldDB" id="A0A8J3FLI5"/>
<evidence type="ECO:0000313" key="5">
    <source>
        <dbReference type="EMBL" id="GGK43397.1"/>
    </source>
</evidence>
<reference evidence="5" key="2">
    <citation type="submission" date="2020-09" db="EMBL/GenBank/DDBJ databases">
        <authorList>
            <person name="Sun Q."/>
            <person name="Ohkuma M."/>
        </authorList>
    </citation>
    <scope>NUCLEOTIDE SEQUENCE</scope>
    <source>
        <strain evidence="5">JCM 3091</strain>
    </source>
</reference>
<keyword evidence="2" id="KW-0479">Metal-binding</keyword>
<dbReference type="Pfam" id="PF13613">
    <property type="entry name" value="HTH_Tnp_4"/>
    <property type="match status" value="1"/>
</dbReference>